<evidence type="ECO:0000256" key="7">
    <source>
        <dbReference type="ARBA" id="ARBA00047343"/>
    </source>
</evidence>
<organism evidence="10 11">
    <name type="scientific">Pelolinea submarina</name>
    <dbReference type="NCBI Taxonomy" id="913107"/>
    <lineage>
        <taxon>Bacteria</taxon>
        <taxon>Bacillati</taxon>
        <taxon>Chloroflexota</taxon>
        <taxon>Anaerolineae</taxon>
        <taxon>Anaerolineales</taxon>
        <taxon>Anaerolineaceae</taxon>
        <taxon>Pelolinea</taxon>
    </lineage>
</organism>
<evidence type="ECO:0000259" key="8">
    <source>
        <dbReference type="Pfam" id="PF00483"/>
    </source>
</evidence>
<name>A0A347ZSQ4_9CHLR</name>
<dbReference type="AlphaFoldDB" id="A0A347ZSQ4"/>
<dbReference type="SUPFAM" id="SSF159283">
    <property type="entry name" value="Guanosine diphospho-D-mannose pyrophosphorylase/mannose-6-phosphate isomerase linker domain"/>
    <property type="match status" value="1"/>
</dbReference>
<dbReference type="CDD" id="cd02509">
    <property type="entry name" value="GDP-M1P_Guanylyltransferase"/>
    <property type="match status" value="1"/>
</dbReference>
<evidence type="ECO:0000313" key="10">
    <source>
        <dbReference type="EMBL" id="REG11092.1"/>
    </source>
</evidence>
<evidence type="ECO:0000256" key="6">
    <source>
        <dbReference type="ARBA" id="ARBA00023134"/>
    </source>
</evidence>
<keyword evidence="5" id="KW-0547">Nucleotide-binding</keyword>
<proteinExistence type="inferred from homology"/>
<keyword evidence="6" id="KW-0342">GTP-binding</keyword>
<dbReference type="InterPro" id="IPR005835">
    <property type="entry name" value="NTP_transferase_dom"/>
</dbReference>
<dbReference type="Pfam" id="PF00483">
    <property type="entry name" value="NTP_transferase"/>
    <property type="match status" value="1"/>
</dbReference>
<dbReference type="PANTHER" id="PTHR46390:SF1">
    <property type="entry name" value="MANNOSE-1-PHOSPHATE GUANYLYLTRANSFERASE"/>
    <property type="match status" value="1"/>
</dbReference>
<evidence type="ECO:0000259" key="9">
    <source>
        <dbReference type="Pfam" id="PF22640"/>
    </source>
</evidence>
<dbReference type="PANTHER" id="PTHR46390">
    <property type="entry name" value="MANNOSE-1-PHOSPHATE GUANYLYLTRANSFERASE"/>
    <property type="match status" value="1"/>
</dbReference>
<dbReference type="InterPro" id="IPR054566">
    <property type="entry name" value="ManC/GMP-like_b-helix"/>
</dbReference>
<dbReference type="GO" id="GO:0009298">
    <property type="term" value="P:GDP-mannose biosynthetic process"/>
    <property type="evidence" value="ECO:0007669"/>
    <property type="project" value="TreeGrafter"/>
</dbReference>
<evidence type="ECO:0000256" key="4">
    <source>
        <dbReference type="ARBA" id="ARBA00022695"/>
    </source>
</evidence>
<dbReference type="EMBL" id="QUMS01000001">
    <property type="protein sequence ID" value="REG11092.1"/>
    <property type="molecule type" value="Genomic_DNA"/>
</dbReference>
<evidence type="ECO:0000256" key="5">
    <source>
        <dbReference type="ARBA" id="ARBA00022741"/>
    </source>
</evidence>
<comment type="similarity">
    <text evidence="1">Belongs to the mannose-6-phosphate isomerase type 2 family.</text>
</comment>
<keyword evidence="11" id="KW-1185">Reference proteome</keyword>
<feature type="domain" description="MannoseP isomerase/GMP-like beta-helix" evidence="9">
    <location>
        <begin position="294"/>
        <end position="350"/>
    </location>
</feature>
<dbReference type="InterPro" id="IPR051161">
    <property type="entry name" value="Mannose-6P_isomerase_type2"/>
</dbReference>
<evidence type="ECO:0000256" key="3">
    <source>
        <dbReference type="ARBA" id="ARBA00022679"/>
    </source>
</evidence>
<sequence>MDNYYAVIMAGGGGTRLWPLSRRERPKQLLRLVSERSMYQIAIDRLLRIFPTERILIVTIAAQVEALHAEFPSIPLENFIIEPMPKGTASVVGLAATYLLERDPEAVMAVLTADHVIENISLFHDLLEKGRTLAEEKHLITLGIEPTYAATGYGYIQAGASLANGYSWQVDQFVEKPDEKTAQEYLKSGKYFWNSGMFIWKASVIMTEFAKQMPELNSSLKEIGEHLHKGDADKFIPGIWEKIKPQTIDYGIMEHAGDVVVLPARDLGWNDVGSWDSLFEILDADENGNVFKSGKVISINSRNTLYQSEFDDKLVALVDIDDLVIIDSGKALLICRKGQTQKIKQIVEELKKKDLDTYL</sequence>
<protein>
    <recommendedName>
        <fullName evidence="2">mannose-1-phosphate guanylyltransferase</fullName>
        <ecNumber evidence="2">2.7.7.13</ecNumber>
    </recommendedName>
</protein>
<dbReference type="InterPro" id="IPR029044">
    <property type="entry name" value="Nucleotide-diphossugar_trans"/>
</dbReference>
<dbReference type="Gene3D" id="3.90.550.10">
    <property type="entry name" value="Spore Coat Polysaccharide Biosynthesis Protein SpsA, Chain A"/>
    <property type="match status" value="1"/>
</dbReference>
<dbReference type="SUPFAM" id="SSF53448">
    <property type="entry name" value="Nucleotide-diphospho-sugar transferases"/>
    <property type="match status" value="1"/>
</dbReference>
<keyword evidence="4 10" id="KW-0548">Nucleotidyltransferase</keyword>
<evidence type="ECO:0000256" key="1">
    <source>
        <dbReference type="ARBA" id="ARBA00006115"/>
    </source>
</evidence>
<comment type="catalytic activity">
    <reaction evidence="7">
        <text>alpha-D-mannose 1-phosphate + GTP + H(+) = GDP-alpha-D-mannose + diphosphate</text>
        <dbReference type="Rhea" id="RHEA:15229"/>
        <dbReference type="ChEBI" id="CHEBI:15378"/>
        <dbReference type="ChEBI" id="CHEBI:33019"/>
        <dbReference type="ChEBI" id="CHEBI:37565"/>
        <dbReference type="ChEBI" id="CHEBI:57527"/>
        <dbReference type="ChEBI" id="CHEBI:58409"/>
        <dbReference type="EC" id="2.7.7.13"/>
    </reaction>
</comment>
<dbReference type="Proteomes" id="UP000256388">
    <property type="component" value="Unassembled WGS sequence"/>
</dbReference>
<dbReference type="EC" id="2.7.7.13" evidence="2"/>
<gene>
    <name evidence="10" type="ORF">DFR64_0965</name>
</gene>
<dbReference type="GO" id="GO:0004475">
    <property type="term" value="F:mannose-1-phosphate guanylyltransferase (GTP) activity"/>
    <property type="evidence" value="ECO:0007669"/>
    <property type="project" value="UniProtKB-EC"/>
</dbReference>
<evidence type="ECO:0000256" key="2">
    <source>
        <dbReference type="ARBA" id="ARBA00012387"/>
    </source>
</evidence>
<evidence type="ECO:0000313" key="11">
    <source>
        <dbReference type="Proteomes" id="UP000256388"/>
    </source>
</evidence>
<dbReference type="FunFam" id="3.90.550.10:FF:000046">
    <property type="entry name" value="Mannose-1-phosphate guanylyltransferase (GDP)"/>
    <property type="match status" value="1"/>
</dbReference>
<dbReference type="OrthoDB" id="9806359at2"/>
<accession>A0A347ZSQ4</accession>
<comment type="caution">
    <text evidence="10">The sequence shown here is derived from an EMBL/GenBank/DDBJ whole genome shotgun (WGS) entry which is preliminary data.</text>
</comment>
<dbReference type="GO" id="GO:0005525">
    <property type="term" value="F:GTP binding"/>
    <property type="evidence" value="ECO:0007669"/>
    <property type="project" value="UniProtKB-KW"/>
</dbReference>
<dbReference type="InterPro" id="IPR049577">
    <property type="entry name" value="GMPP_N"/>
</dbReference>
<keyword evidence="3 10" id="KW-0808">Transferase</keyword>
<dbReference type="RefSeq" id="WP_116224235.1">
    <property type="nucleotide sequence ID" value="NZ_AP018437.1"/>
</dbReference>
<feature type="domain" description="Nucleotidyl transferase" evidence="8">
    <location>
        <begin position="6"/>
        <end position="286"/>
    </location>
</feature>
<reference evidence="10 11" key="1">
    <citation type="submission" date="2018-08" db="EMBL/GenBank/DDBJ databases">
        <title>Genomic Encyclopedia of Type Strains, Phase IV (KMG-IV): sequencing the most valuable type-strain genomes for metagenomic binning, comparative biology and taxonomic classification.</title>
        <authorList>
            <person name="Goeker M."/>
        </authorList>
    </citation>
    <scope>NUCLEOTIDE SEQUENCE [LARGE SCALE GENOMIC DNA]</scope>
    <source>
        <strain evidence="10 11">DSM 23923</strain>
    </source>
</reference>
<dbReference type="Pfam" id="PF22640">
    <property type="entry name" value="ManC_GMP_beta-helix"/>
    <property type="match status" value="1"/>
</dbReference>